<gene>
    <name evidence="2" type="ORF">K457DRAFT_23573</name>
</gene>
<dbReference type="EMBL" id="KV442084">
    <property type="protein sequence ID" value="OAQ24999.1"/>
    <property type="molecule type" value="Genomic_DNA"/>
</dbReference>
<proteinExistence type="predicted"/>
<name>A0A197JKV5_9FUNG</name>
<evidence type="ECO:0000313" key="3">
    <source>
        <dbReference type="Proteomes" id="UP000078512"/>
    </source>
</evidence>
<feature type="region of interest" description="Disordered" evidence="1">
    <location>
        <begin position="1"/>
        <end position="24"/>
    </location>
</feature>
<keyword evidence="3" id="KW-1185">Reference proteome</keyword>
<reference evidence="2 3" key="1">
    <citation type="submission" date="2016-05" db="EMBL/GenBank/DDBJ databases">
        <title>Genome sequencing reveals origins of a unique bacterial endosymbiosis in the earliest lineages of terrestrial Fungi.</title>
        <authorList>
            <consortium name="DOE Joint Genome Institute"/>
            <person name="Uehling J."/>
            <person name="Gryganskyi A."/>
            <person name="Hameed K."/>
            <person name="Tschaplinski T."/>
            <person name="Misztal P."/>
            <person name="Wu S."/>
            <person name="Desiro A."/>
            <person name="Vande Pol N."/>
            <person name="Du Z.-Y."/>
            <person name="Zienkiewicz A."/>
            <person name="Zienkiewicz K."/>
            <person name="Morin E."/>
            <person name="Tisserant E."/>
            <person name="Splivallo R."/>
            <person name="Hainaut M."/>
            <person name="Henrissat B."/>
            <person name="Ohm R."/>
            <person name="Kuo A."/>
            <person name="Yan J."/>
            <person name="Lipzen A."/>
            <person name="Nolan M."/>
            <person name="Labutti K."/>
            <person name="Barry K."/>
            <person name="Goldstein A."/>
            <person name="Labbe J."/>
            <person name="Schadt C."/>
            <person name="Tuskan G."/>
            <person name="Grigoriev I."/>
            <person name="Martin F."/>
            <person name="Vilgalys R."/>
            <person name="Bonito G."/>
        </authorList>
    </citation>
    <scope>NUCLEOTIDE SEQUENCE [LARGE SCALE GENOMIC DNA]</scope>
    <source>
        <strain evidence="2 3">AG-77</strain>
    </source>
</reference>
<dbReference type="AlphaFoldDB" id="A0A197JKV5"/>
<evidence type="ECO:0000313" key="2">
    <source>
        <dbReference type="EMBL" id="OAQ24999.1"/>
    </source>
</evidence>
<sequence length="156" mass="17348">MRYLKARTSSGNSDVSPVSSSNAHYSTTVPTNACTKLTTCIKTHIFHIRTKPRLSYNSDNGYFDVRVQPKGTFPCSSLKFKNWATLEVQEMGSNPHKSLTNKYKYHICFVSASIDPAGPVRDCEEITLRFEIDSTTAPVDSDNSSSDETVGRSKLE</sequence>
<feature type="compositionally biased region" description="Polar residues" evidence="1">
    <location>
        <begin position="136"/>
        <end position="148"/>
    </location>
</feature>
<organism evidence="2 3">
    <name type="scientific">Linnemannia elongata AG-77</name>
    <dbReference type="NCBI Taxonomy" id="1314771"/>
    <lineage>
        <taxon>Eukaryota</taxon>
        <taxon>Fungi</taxon>
        <taxon>Fungi incertae sedis</taxon>
        <taxon>Mucoromycota</taxon>
        <taxon>Mortierellomycotina</taxon>
        <taxon>Mortierellomycetes</taxon>
        <taxon>Mortierellales</taxon>
        <taxon>Mortierellaceae</taxon>
        <taxon>Linnemannia</taxon>
    </lineage>
</organism>
<accession>A0A197JKV5</accession>
<feature type="region of interest" description="Disordered" evidence="1">
    <location>
        <begin position="136"/>
        <end position="156"/>
    </location>
</feature>
<protein>
    <submittedName>
        <fullName evidence="2">Uncharacterized protein</fullName>
    </submittedName>
</protein>
<evidence type="ECO:0000256" key="1">
    <source>
        <dbReference type="SAM" id="MobiDB-lite"/>
    </source>
</evidence>
<feature type="compositionally biased region" description="Low complexity" evidence="1">
    <location>
        <begin position="9"/>
        <end position="22"/>
    </location>
</feature>
<dbReference type="Proteomes" id="UP000078512">
    <property type="component" value="Unassembled WGS sequence"/>
</dbReference>